<comment type="caution">
    <text evidence="12">The sequence shown here is derived from an EMBL/GenBank/DDBJ whole genome shotgun (WGS) entry which is preliminary data.</text>
</comment>
<dbReference type="Pfam" id="PF00561">
    <property type="entry name" value="Abhydrolase_1"/>
    <property type="match status" value="1"/>
</dbReference>
<dbReference type="InterPro" id="IPR000073">
    <property type="entry name" value="AB_hydrolase_1"/>
</dbReference>
<evidence type="ECO:0000256" key="1">
    <source>
        <dbReference type="ARBA" id="ARBA00001585"/>
    </source>
</evidence>
<dbReference type="PANTHER" id="PTHR43722">
    <property type="entry name" value="PROLINE IMINOPEPTIDASE"/>
    <property type="match status" value="1"/>
</dbReference>
<evidence type="ECO:0000256" key="8">
    <source>
        <dbReference type="PIRNR" id="PIRNR006431"/>
    </source>
</evidence>
<feature type="active site" description="Proton donor" evidence="9">
    <location>
        <position position="295"/>
    </location>
</feature>
<dbReference type="Proteomes" id="UP000275865">
    <property type="component" value="Unassembled WGS sequence"/>
</dbReference>
<dbReference type="PIRSF" id="PIRSF006431">
    <property type="entry name" value="Pept_S33"/>
    <property type="match status" value="1"/>
</dbReference>
<evidence type="ECO:0000256" key="5">
    <source>
        <dbReference type="ARBA" id="ARBA00022490"/>
    </source>
</evidence>
<keyword evidence="7 8" id="KW-0378">Hydrolase</keyword>
<evidence type="ECO:0000256" key="6">
    <source>
        <dbReference type="ARBA" id="ARBA00022670"/>
    </source>
</evidence>
<dbReference type="GO" id="GO:0006508">
    <property type="term" value="P:proteolysis"/>
    <property type="evidence" value="ECO:0007669"/>
    <property type="project" value="UniProtKB-KW"/>
</dbReference>
<comment type="catalytic activity">
    <reaction evidence="1 8 10">
        <text>Release of N-terminal proline from a peptide.</text>
        <dbReference type="EC" id="3.4.11.5"/>
    </reaction>
</comment>
<feature type="domain" description="AB hydrolase-1" evidence="11">
    <location>
        <begin position="35"/>
        <end position="296"/>
    </location>
</feature>
<dbReference type="PANTHER" id="PTHR43722:SF1">
    <property type="entry name" value="PROLINE IMINOPEPTIDASE"/>
    <property type="match status" value="1"/>
</dbReference>
<dbReference type="RefSeq" id="WP_120687667.1">
    <property type="nucleotide sequence ID" value="NZ_RAZT01000001.1"/>
</dbReference>
<evidence type="ECO:0000313" key="13">
    <source>
        <dbReference type="Proteomes" id="UP000275865"/>
    </source>
</evidence>
<dbReference type="InterPro" id="IPR002410">
    <property type="entry name" value="Peptidase_S33"/>
</dbReference>
<dbReference type="PRINTS" id="PR00793">
    <property type="entry name" value="PROAMNOPTASE"/>
</dbReference>
<keyword evidence="4 8" id="KW-0031">Aminopeptidase</keyword>
<organism evidence="12 13">
    <name type="scientific">Micromonospora musae</name>
    <dbReference type="NCBI Taxonomy" id="1894970"/>
    <lineage>
        <taxon>Bacteria</taxon>
        <taxon>Bacillati</taxon>
        <taxon>Actinomycetota</taxon>
        <taxon>Actinomycetes</taxon>
        <taxon>Micromonosporales</taxon>
        <taxon>Micromonosporaceae</taxon>
        <taxon>Micromonospora</taxon>
    </lineage>
</organism>
<gene>
    <name evidence="12" type="primary">pip</name>
    <name evidence="12" type="ORF">D7044_01080</name>
</gene>
<sequence>MYPLVEPYAHGMLDVGDGQHLYWETCGNPQGVPAVVLHGGPGSGATPGWRRYFDPARYRVLLFDQRGCGRSRPDAADPHVDLSVNTTAHLIADIERLREHLDVDRWLVLGASWGSTLALAYAQRHPDRVSAMVLFSVVTTSPGEVEWITREMGRIFPAEWARFRDGVPAADRDGDLADAYARLLADPDPAVGERAARDWCAWDDTHVRTVPGAGPDPRFEDPEFRMRSARLVTHYWRNAAFLPDGQLQRDAHLLAGVPGVLLHGRLDISSPPVIAWQLAQAWPDARLELVEAAGHGAGRGIGERVVAALDDFAR</sequence>
<dbReference type="Gene3D" id="3.40.50.1820">
    <property type="entry name" value="alpha/beta hydrolase"/>
    <property type="match status" value="1"/>
</dbReference>
<evidence type="ECO:0000313" key="12">
    <source>
        <dbReference type="EMBL" id="RKN36280.1"/>
    </source>
</evidence>
<keyword evidence="5 8" id="KW-0963">Cytoplasm</keyword>
<feature type="active site" description="Nucleophile" evidence="9">
    <location>
        <position position="112"/>
    </location>
</feature>
<dbReference type="GO" id="GO:0004177">
    <property type="term" value="F:aminopeptidase activity"/>
    <property type="evidence" value="ECO:0007669"/>
    <property type="project" value="UniProtKB-UniRule"/>
</dbReference>
<name>A0A3A9YGU9_9ACTN</name>
<dbReference type="EC" id="3.4.11.5" evidence="8 10"/>
<dbReference type="AlphaFoldDB" id="A0A3A9YGU9"/>
<feature type="active site" evidence="9">
    <location>
        <position position="267"/>
    </location>
</feature>
<dbReference type="EMBL" id="RAZT01000001">
    <property type="protein sequence ID" value="RKN36280.1"/>
    <property type="molecule type" value="Genomic_DNA"/>
</dbReference>
<evidence type="ECO:0000259" key="11">
    <source>
        <dbReference type="Pfam" id="PF00561"/>
    </source>
</evidence>
<evidence type="ECO:0000256" key="2">
    <source>
        <dbReference type="ARBA" id="ARBA00004496"/>
    </source>
</evidence>
<comment type="similarity">
    <text evidence="3 8 10">Belongs to the peptidase S33 family.</text>
</comment>
<dbReference type="NCBIfam" id="TIGR01249">
    <property type="entry name" value="pro_imino_pep_1"/>
    <property type="match status" value="1"/>
</dbReference>
<evidence type="ECO:0000256" key="9">
    <source>
        <dbReference type="PIRSR" id="PIRSR006431-1"/>
    </source>
</evidence>
<dbReference type="PRINTS" id="PR00111">
    <property type="entry name" value="ABHYDROLASE"/>
</dbReference>
<evidence type="ECO:0000256" key="3">
    <source>
        <dbReference type="ARBA" id="ARBA00010088"/>
    </source>
</evidence>
<dbReference type="SUPFAM" id="SSF53474">
    <property type="entry name" value="alpha/beta-Hydrolases"/>
    <property type="match status" value="1"/>
</dbReference>
<protein>
    <recommendedName>
        <fullName evidence="8 10">Proline iminopeptidase</fullName>
        <shortName evidence="8">PIP</shortName>
        <ecNumber evidence="8 10">3.4.11.5</ecNumber>
    </recommendedName>
    <alternativeName>
        <fullName evidence="8">Prolyl aminopeptidase</fullName>
    </alternativeName>
</protein>
<evidence type="ECO:0000256" key="10">
    <source>
        <dbReference type="RuleBase" id="RU003421"/>
    </source>
</evidence>
<evidence type="ECO:0000256" key="4">
    <source>
        <dbReference type="ARBA" id="ARBA00022438"/>
    </source>
</evidence>
<keyword evidence="6 8" id="KW-0645">Protease</keyword>
<comment type="subcellular location">
    <subcellularLocation>
        <location evidence="2 8">Cytoplasm</location>
    </subcellularLocation>
</comment>
<dbReference type="GO" id="GO:0005737">
    <property type="term" value="C:cytoplasm"/>
    <property type="evidence" value="ECO:0007669"/>
    <property type="project" value="UniProtKB-SubCell"/>
</dbReference>
<dbReference type="InterPro" id="IPR029058">
    <property type="entry name" value="AB_hydrolase_fold"/>
</dbReference>
<evidence type="ECO:0000256" key="7">
    <source>
        <dbReference type="ARBA" id="ARBA00022801"/>
    </source>
</evidence>
<reference evidence="12 13" key="1">
    <citation type="submission" date="2018-09" db="EMBL/GenBank/DDBJ databases">
        <title>Micromonospora sp. nov. MS1-9, isolated from a root of Musa sp.</title>
        <authorList>
            <person name="Kuncharoen N."/>
            <person name="Kudo T."/>
            <person name="Ohkuma M."/>
            <person name="Yuki M."/>
            <person name="Tanasupawat S."/>
        </authorList>
    </citation>
    <scope>NUCLEOTIDE SEQUENCE [LARGE SCALE GENOMIC DNA]</scope>
    <source>
        <strain evidence="12 13">MS1-9</strain>
    </source>
</reference>
<accession>A0A3A9YGU9</accession>
<proteinExistence type="inferred from homology"/>
<dbReference type="InterPro" id="IPR005944">
    <property type="entry name" value="Pro_iminopeptidase"/>
</dbReference>